<protein>
    <recommendedName>
        <fullName evidence="5">Iron-binding zinc finger CDGSH type domain-containing protein</fullName>
    </recommendedName>
</protein>
<accession>A0A060R995</accession>
<dbReference type="AlphaFoldDB" id="A0A060R995"/>
<name>A0A060R995_9BACT</name>
<evidence type="ECO:0000256" key="2">
    <source>
        <dbReference type="ARBA" id="ARBA00022723"/>
    </source>
</evidence>
<proteinExistence type="predicted"/>
<evidence type="ECO:0000259" key="5">
    <source>
        <dbReference type="SMART" id="SM00704"/>
    </source>
</evidence>
<dbReference type="PANTHER" id="PTHR46491">
    <property type="entry name" value="CDGSH IRON SULFUR DOMAIN PROTEIN HOMOLOG"/>
    <property type="match status" value="1"/>
</dbReference>
<keyword evidence="3" id="KW-0408">Iron</keyword>
<dbReference type="PATRIC" id="fig|1433126.3.peg.2027"/>
<evidence type="ECO:0000256" key="4">
    <source>
        <dbReference type="ARBA" id="ARBA00023014"/>
    </source>
</evidence>
<sequence>MKIWHKNCYINIVIKPTTMKKYEEGTPHLDDKIKIKVAPRGPYLIFGNLPIKQQFIMPNREGNSWYFVAGEKDYNTGSEPVALCRCGQSANKPYCDGTHLRVDWEDALTAEHKSLLDGAEITEGSELTLTDNEKYCAFARFCDAKGRTWNLVENSADEQNRHDAIYTANHCPAGRLKAWDKGTGKPFELELKPMIGLIEDPALRVSGGIWAMGGIPVETYEGYVYEVRNRVTLCRCGYSENKPFCDGTHASAKWSDGLSHQINEQERI</sequence>
<dbReference type="EMBL" id="HG934468">
    <property type="protein sequence ID" value="CDN32127.1"/>
    <property type="molecule type" value="Genomic_DNA"/>
</dbReference>
<evidence type="ECO:0000256" key="1">
    <source>
        <dbReference type="ARBA" id="ARBA00022714"/>
    </source>
</evidence>
<gene>
    <name evidence="6" type="ORF">BN938_2054</name>
</gene>
<keyword evidence="4" id="KW-0411">Iron-sulfur</keyword>
<evidence type="ECO:0000313" key="7">
    <source>
        <dbReference type="Proteomes" id="UP000027616"/>
    </source>
</evidence>
<dbReference type="STRING" id="1433126.BN938_2054"/>
<organism evidence="6 7">
    <name type="scientific">Mucinivorans hirudinis</name>
    <dbReference type="NCBI Taxonomy" id="1433126"/>
    <lineage>
        <taxon>Bacteria</taxon>
        <taxon>Pseudomonadati</taxon>
        <taxon>Bacteroidota</taxon>
        <taxon>Bacteroidia</taxon>
        <taxon>Bacteroidales</taxon>
        <taxon>Rikenellaceae</taxon>
        <taxon>Mucinivorans</taxon>
    </lineage>
</organism>
<dbReference type="KEGG" id="rbc:BN938_2054"/>
<feature type="domain" description="Iron-binding zinc finger CDGSH type" evidence="5">
    <location>
        <begin position="67"/>
        <end position="105"/>
    </location>
</feature>
<dbReference type="SMART" id="SM00704">
    <property type="entry name" value="ZnF_CDGSH"/>
    <property type="match status" value="2"/>
</dbReference>
<dbReference type="PANTHER" id="PTHR46491:SF3">
    <property type="entry name" value="CDGSH IRON-SULFUR DOMAIN-CONTAINING PROTEIN 3, MITOCHONDRIAL"/>
    <property type="match status" value="1"/>
</dbReference>
<dbReference type="Proteomes" id="UP000027616">
    <property type="component" value="Chromosome I"/>
</dbReference>
<dbReference type="HOGENOM" id="CLU_1233392_0_0_10"/>
<dbReference type="Pfam" id="PF06902">
    <property type="entry name" value="Fer4_19"/>
    <property type="match status" value="1"/>
</dbReference>
<dbReference type="InterPro" id="IPR052950">
    <property type="entry name" value="CISD"/>
</dbReference>
<keyword evidence="1" id="KW-0001">2Fe-2S</keyword>
<reference evidence="6 7" key="1">
    <citation type="journal article" date="2015" name="Genome Announc.">
        <title>Complete Genome Sequence of the Novel Leech Symbiont Mucinivorans hirudinis M3T.</title>
        <authorList>
            <person name="Nelson M.C."/>
            <person name="Bomar L."/>
            <person name="Graf J."/>
        </authorList>
    </citation>
    <scope>NUCLEOTIDE SEQUENCE [LARGE SCALE GENOMIC DNA]</scope>
    <source>
        <strain evidence="7">M3</strain>
    </source>
</reference>
<dbReference type="Pfam" id="PF09360">
    <property type="entry name" value="zf-CDGSH"/>
    <property type="match status" value="2"/>
</dbReference>
<evidence type="ECO:0000313" key="6">
    <source>
        <dbReference type="EMBL" id="CDN32127.1"/>
    </source>
</evidence>
<dbReference type="Gene3D" id="3.40.5.90">
    <property type="entry name" value="CDGSH iron-sulfur domain, mitoNEET-type"/>
    <property type="match status" value="2"/>
</dbReference>
<feature type="domain" description="Iron-binding zinc finger CDGSH type" evidence="5">
    <location>
        <begin position="218"/>
        <end position="255"/>
    </location>
</feature>
<keyword evidence="2" id="KW-0479">Metal-binding</keyword>
<dbReference type="eggNOG" id="COG3369">
    <property type="taxonomic scope" value="Bacteria"/>
</dbReference>
<dbReference type="InterPro" id="IPR016548">
    <property type="entry name" value="UCP009180"/>
</dbReference>
<dbReference type="GO" id="GO:0046872">
    <property type="term" value="F:metal ion binding"/>
    <property type="evidence" value="ECO:0007669"/>
    <property type="project" value="UniProtKB-KW"/>
</dbReference>
<dbReference type="GO" id="GO:0051537">
    <property type="term" value="F:2 iron, 2 sulfur cluster binding"/>
    <property type="evidence" value="ECO:0007669"/>
    <property type="project" value="UniProtKB-KW"/>
</dbReference>
<evidence type="ECO:0000256" key="3">
    <source>
        <dbReference type="ARBA" id="ARBA00023004"/>
    </source>
</evidence>
<dbReference type="InterPro" id="IPR042216">
    <property type="entry name" value="MitoNEET_CISD"/>
</dbReference>
<dbReference type="GO" id="GO:0005737">
    <property type="term" value="C:cytoplasm"/>
    <property type="evidence" value="ECO:0007669"/>
    <property type="project" value="UniProtKB-ARBA"/>
</dbReference>
<dbReference type="InterPro" id="IPR010693">
    <property type="entry name" value="Divergent_4Fe-4S_mono-cluster"/>
</dbReference>
<keyword evidence="7" id="KW-1185">Reference proteome</keyword>
<dbReference type="InterPro" id="IPR018967">
    <property type="entry name" value="FeS-contain_CDGSH-typ"/>
</dbReference>
<dbReference type="PIRSF" id="PIRSF009180">
    <property type="entry name" value="UCP009180"/>
    <property type="match status" value="1"/>
</dbReference>